<dbReference type="Gene3D" id="1.10.287.470">
    <property type="entry name" value="Helix hairpin bin"/>
    <property type="match status" value="3"/>
</dbReference>
<evidence type="ECO:0000256" key="1">
    <source>
        <dbReference type="ARBA" id="ARBA00009477"/>
    </source>
</evidence>
<proteinExistence type="inferred from homology"/>
<keyword evidence="3" id="KW-0472">Membrane</keyword>
<evidence type="ECO:0000259" key="4">
    <source>
        <dbReference type="Pfam" id="PF25917"/>
    </source>
</evidence>
<comment type="similarity">
    <text evidence="1">Belongs to the membrane fusion protein (MFP) (TC 8.A.1) family.</text>
</comment>
<protein>
    <submittedName>
        <fullName evidence="6">Efflux transporter, RND family, MFP subunit</fullName>
    </submittedName>
</protein>
<dbReference type="PANTHER" id="PTHR30469">
    <property type="entry name" value="MULTIDRUG RESISTANCE PROTEIN MDTA"/>
    <property type="match status" value="1"/>
</dbReference>
<dbReference type="RefSeq" id="WP_011611112.1">
    <property type="nucleotide sequence ID" value="NC_008312.1"/>
</dbReference>
<dbReference type="InterPro" id="IPR058625">
    <property type="entry name" value="MdtA-like_BSH"/>
</dbReference>
<name>Q115T9_TRIEI</name>
<dbReference type="eggNOG" id="COG0845">
    <property type="taxonomic scope" value="Bacteria"/>
</dbReference>
<feature type="domain" description="YknX-like C-terminal permuted SH3-like" evidence="5">
    <location>
        <begin position="551"/>
        <end position="622"/>
    </location>
</feature>
<sequence>MLTHNSSNSAVQEKLRSIENLQENTKTELYQEEKNTIPQWYRSDKKNFSVLLLATIITTTLGVGFVGGQWWQSHSNKTPNETSAVPPSRRRSTLVKVMPIKTISLQETSEFVGTMEATRSIKIKPEIDGRVVEILVKEGTFVSEGQAIAKLKSDNVEANLKRAKANLQQSEARLAQLRIGARPEKIAAARARLQQSQARLAEMKRGTRPEKIAAARARLQQSQARLAELRAGTRDEEIAQAKAELQEAKVRLENARSGGLLEEIAQAKAQIKVQQAELELASEQVKRNQNLRAEGAIAELTFQEIFQEEKAAQARVEEAKRRVTQLQRNRESTIQTLEAAVEQQRQILRRLKNGTRPEEITRVEAEVGEARNNLEELQNGTRLEEIARAEAEVAEARSNLEELQNGTRPEEIAEGLAEVAAALAEVDSWQAEFEETVVVAPFAGVIGDMIVKIGDFVNDGDIMTTVTANQVLSVNLLIPLERLGDLWLGLPVEVRSPEGKVLGMGKVSFISPTVSDSQTVLVKVDVDNSSGKLQDGQFVQTNVIWEQRQAVVVPMTAVGFEGETRFVYLLEGEGEEQKARRQIIELGLVKGDMTEVMSGLEPGDNLIVSGLQKLNDGATVKILNSGKRDGKSKL</sequence>
<keyword evidence="3" id="KW-0812">Transmembrane</keyword>
<dbReference type="InterPro" id="IPR058637">
    <property type="entry name" value="YknX-like_C"/>
</dbReference>
<evidence type="ECO:0000259" key="5">
    <source>
        <dbReference type="Pfam" id="PF25989"/>
    </source>
</evidence>
<dbReference type="Gene3D" id="2.40.420.20">
    <property type="match status" value="1"/>
</dbReference>
<dbReference type="NCBIfam" id="TIGR01730">
    <property type="entry name" value="RND_mfp"/>
    <property type="match status" value="1"/>
</dbReference>
<dbReference type="Gene3D" id="2.40.30.170">
    <property type="match status" value="1"/>
</dbReference>
<evidence type="ECO:0000256" key="2">
    <source>
        <dbReference type="SAM" id="Coils"/>
    </source>
</evidence>
<dbReference type="HOGENOM" id="CLU_018816_1_2_3"/>
<dbReference type="Gene3D" id="2.40.50.100">
    <property type="match status" value="2"/>
</dbReference>
<dbReference type="STRING" id="203124.Tery_1441"/>
<organism evidence="6">
    <name type="scientific">Trichodesmium erythraeum (strain IMS101)</name>
    <dbReference type="NCBI Taxonomy" id="203124"/>
    <lineage>
        <taxon>Bacteria</taxon>
        <taxon>Bacillati</taxon>
        <taxon>Cyanobacteriota</taxon>
        <taxon>Cyanophyceae</taxon>
        <taxon>Oscillatoriophycideae</taxon>
        <taxon>Oscillatoriales</taxon>
        <taxon>Microcoleaceae</taxon>
        <taxon>Trichodesmium</taxon>
    </lineage>
</organism>
<dbReference type="GO" id="GO:1990281">
    <property type="term" value="C:efflux pump complex"/>
    <property type="evidence" value="ECO:0007669"/>
    <property type="project" value="TreeGrafter"/>
</dbReference>
<dbReference type="InterPro" id="IPR006143">
    <property type="entry name" value="RND_pump_MFP"/>
</dbReference>
<dbReference type="EMBL" id="CP000393">
    <property type="protein sequence ID" value="ABG50735.1"/>
    <property type="molecule type" value="Genomic_DNA"/>
</dbReference>
<dbReference type="PANTHER" id="PTHR30469:SF39">
    <property type="entry name" value="SLL0180 PROTEIN"/>
    <property type="match status" value="1"/>
</dbReference>
<dbReference type="GO" id="GO:0015562">
    <property type="term" value="F:efflux transmembrane transporter activity"/>
    <property type="evidence" value="ECO:0007669"/>
    <property type="project" value="TreeGrafter"/>
</dbReference>
<feature type="domain" description="Multidrug resistance protein MdtA-like barrel-sandwich hybrid" evidence="4">
    <location>
        <begin position="120"/>
        <end position="467"/>
    </location>
</feature>
<dbReference type="SUPFAM" id="SSF111369">
    <property type="entry name" value="HlyD-like secretion proteins"/>
    <property type="match status" value="2"/>
</dbReference>
<feature type="transmembrane region" description="Helical" evidence="3">
    <location>
        <begin position="50"/>
        <end position="71"/>
    </location>
</feature>
<evidence type="ECO:0000256" key="3">
    <source>
        <dbReference type="SAM" id="Phobius"/>
    </source>
</evidence>
<feature type="coiled-coil region" evidence="2">
    <location>
        <begin position="148"/>
        <end position="406"/>
    </location>
</feature>
<keyword evidence="3" id="KW-1133">Transmembrane helix</keyword>
<dbReference type="AlphaFoldDB" id="Q115T9"/>
<evidence type="ECO:0000313" key="6">
    <source>
        <dbReference type="EMBL" id="ABG50735.1"/>
    </source>
</evidence>
<keyword evidence="2" id="KW-0175">Coiled coil</keyword>
<dbReference type="KEGG" id="ter:Tery_1441"/>
<accession>Q115T9</accession>
<dbReference type="Pfam" id="PF25917">
    <property type="entry name" value="BSH_RND"/>
    <property type="match status" value="1"/>
</dbReference>
<gene>
    <name evidence="6" type="ordered locus">Tery_1441</name>
</gene>
<reference evidence="6" key="1">
    <citation type="submission" date="2006-06" db="EMBL/GenBank/DDBJ databases">
        <title>Complete sequence of Trichodesmium erythraeum IMS101.</title>
        <authorList>
            <consortium name="US DOE Joint Genome Institute"/>
            <person name="Copeland A."/>
            <person name="Lucas S."/>
            <person name="Lapidus A."/>
            <person name="Barry K."/>
            <person name="Detter J.C."/>
            <person name="Glavina del Rio T."/>
            <person name="Hammon N."/>
            <person name="Israni S."/>
            <person name="Dalin E."/>
            <person name="Tice H."/>
            <person name="Pitluck S."/>
            <person name="Kiss H."/>
            <person name="Munk A.C."/>
            <person name="Brettin T."/>
            <person name="Bruce D."/>
            <person name="Han C."/>
            <person name="Tapia R."/>
            <person name="Gilna P."/>
            <person name="Schmutz J."/>
            <person name="Larimer F."/>
            <person name="Land M."/>
            <person name="Hauser L."/>
            <person name="Kyrpides N."/>
            <person name="Kim E."/>
            <person name="Richardson P."/>
        </authorList>
    </citation>
    <scope>NUCLEOTIDE SEQUENCE [LARGE SCALE GENOMIC DNA]</scope>
    <source>
        <strain evidence="6">IMS101</strain>
    </source>
</reference>
<dbReference type="Pfam" id="PF25989">
    <property type="entry name" value="YknX_C"/>
    <property type="match status" value="1"/>
</dbReference>
<dbReference type="OrthoDB" id="5379451at2"/>